<organism evidence="1 2">
    <name type="scientific">Amycolatopsis vastitatis</name>
    <dbReference type="NCBI Taxonomy" id="1905142"/>
    <lineage>
        <taxon>Bacteria</taxon>
        <taxon>Bacillati</taxon>
        <taxon>Actinomycetota</taxon>
        <taxon>Actinomycetes</taxon>
        <taxon>Pseudonocardiales</taxon>
        <taxon>Pseudonocardiaceae</taxon>
        <taxon>Amycolatopsis</taxon>
    </lineage>
</organism>
<protein>
    <submittedName>
        <fullName evidence="1">Uncharacterized protein</fullName>
    </submittedName>
</protein>
<gene>
    <name evidence="1" type="ORF">CF165_46885</name>
</gene>
<dbReference type="Proteomes" id="UP000215199">
    <property type="component" value="Unassembled WGS sequence"/>
</dbReference>
<name>A0A229SLH4_9PSEU</name>
<comment type="caution">
    <text evidence="1">The sequence shown here is derived from an EMBL/GenBank/DDBJ whole genome shotgun (WGS) entry which is preliminary data.</text>
</comment>
<dbReference type="EMBL" id="NMUL01000078">
    <property type="protein sequence ID" value="OXM59630.1"/>
    <property type="molecule type" value="Genomic_DNA"/>
</dbReference>
<sequence length="59" mass="6161">MSAAERQRTCAACGGEFGAGERTDIEALLDGVVRYVAVHAGHSTFPPRPSDAGMRKNAA</sequence>
<dbReference type="OrthoDB" id="3636142at2"/>
<reference evidence="2" key="1">
    <citation type="submission" date="2017-07" db="EMBL/GenBank/DDBJ databases">
        <title>Comparative genome mining reveals phylogenetic distribution patterns of secondary metabolites in Amycolatopsis.</title>
        <authorList>
            <person name="Adamek M."/>
            <person name="Alanjary M."/>
            <person name="Sales-Ortells H."/>
            <person name="Goodfellow M."/>
            <person name="Bull A.T."/>
            <person name="Kalinowski J."/>
            <person name="Ziemert N."/>
        </authorList>
    </citation>
    <scope>NUCLEOTIDE SEQUENCE [LARGE SCALE GENOMIC DNA]</scope>
    <source>
        <strain evidence="2">H5</strain>
    </source>
</reference>
<evidence type="ECO:0000313" key="1">
    <source>
        <dbReference type="EMBL" id="OXM59630.1"/>
    </source>
</evidence>
<keyword evidence="2" id="KW-1185">Reference proteome</keyword>
<dbReference type="AlphaFoldDB" id="A0A229SLH4"/>
<proteinExistence type="predicted"/>
<evidence type="ECO:0000313" key="2">
    <source>
        <dbReference type="Proteomes" id="UP000215199"/>
    </source>
</evidence>
<accession>A0A229SLH4</accession>